<dbReference type="AlphaFoldDB" id="A0A0S3R901"/>
<keyword evidence="2" id="KW-0040">ANK repeat</keyword>
<dbReference type="Gene3D" id="1.25.40.20">
    <property type="entry name" value="Ankyrin repeat-containing domain"/>
    <property type="match status" value="2"/>
</dbReference>
<evidence type="ECO:0000256" key="2">
    <source>
        <dbReference type="PROSITE-ProRule" id="PRU00023"/>
    </source>
</evidence>
<feature type="domain" description="PGG" evidence="5">
    <location>
        <begin position="536"/>
        <end position="648"/>
    </location>
</feature>
<reference evidence="6 7" key="1">
    <citation type="journal article" date="2015" name="Sci. Rep.">
        <title>The power of single molecule real-time sequencing technology in the de novo assembly of a eukaryotic genome.</title>
        <authorList>
            <person name="Sakai H."/>
            <person name="Naito K."/>
            <person name="Ogiso-Tanaka E."/>
            <person name="Takahashi Y."/>
            <person name="Iseki K."/>
            <person name="Muto C."/>
            <person name="Satou K."/>
            <person name="Teruya K."/>
            <person name="Shiroma A."/>
            <person name="Shimoji M."/>
            <person name="Hirano T."/>
            <person name="Itoh T."/>
            <person name="Kaga A."/>
            <person name="Tomooka N."/>
        </authorList>
    </citation>
    <scope>NUCLEOTIDE SEQUENCE [LARGE SCALE GENOMIC DNA]</scope>
    <source>
        <strain evidence="7">cv. Shumari</strain>
    </source>
</reference>
<feature type="transmembrane region" description="Helical" evidence="4">
    <location>
        <begin position="659"/>
        <end position="681"/>
    </location>
</feature>
<keyword evidence="4" id="KW-0812">Transmembrane</keyword>
<sequence length="701" mass="79907">MVEIVEIESLFNYAMKGQWREVLEAYKNNPRALEAKVTKAEDTVLHIAVYVDQTNFLTTLLDNINQNVSLAILNIPNSKGNTPLHLAAELGNVDICNTIAKRYPNLIFCQNFEGETPLYLAAIHGSKDAFFCLHSHLQNKHDYSPCIKTNGHTILHSTISNEYFGLALQIIRLYPNLADAVNRDGYSPLHILAMKPNCFRSSTWMEFMDRVIYNCLLVDELKEETEEDQSSKKGDTQILYPTNYKTCFSFLYLFKNAAKVITIGRKDSKAGSDDDNDEENLQRSTNTKFVQEGAQKEKKLHRFPQNWEVLIRFLIIMMKAILILFGVGSSWIDKIQRRKEKHMWAKKVMDELIERASLYKYDYTENNSLVLRRDSDIENKDNEKKKGIAEKRKRVSPILIAAKMGVNEMIEKILDTFPVAIHDVDSENKNVVLLAIENRQPRVYKMLTKRNLVKESAFRHIDNQGNSALHLAATYKEHRPWRVPGAAMQMQWEYKWYKLVKNSMPPNFYARYNNKGQTAKQVFINSHEMLVKEGRKWLSKTSDSCTLVAALVATVAFTTSTAIPGGANDDTGEPVLNGQPGFKVFALASLVALCSSVTALVLFLSILTSRFQEKDVAMHLPKKLLLGMTSLWTSIASILVSFCAGHYFIIEDGMKSSVYLIYGITCLPVSFFVLVQLPLYLDLTLGIFRKVPQRVYKVFSH</sequence>
<feature type="repeat" description="ANK" evidence="2">
    <location>
        <begin position="79"/>
        <end position="102"/>
    </location>
</feature>
<feature type="region of interest" description="Disordered" evidence="3">
    <location>
        <begin position="267"/>
        <end position="290"/>
    </location>
</feature>
<dbReference type="Proteomes" id="UP000291084">
    <property type="component" value="Chromosome 1"/>
</dbReference>
<dbReference type="Pfam" id="PF12796">
    <property type="entry name" value="Ank_2"/>
    <property type="match status" value="1"/>
</dbReference>
<accession>A0A0S3R901</accession>
<dbReference type="GO" id="GO:0005886">
    <property type="term" value="C:plasma membrane"/>
    <property type="evidence" value="ECO:0007669"/>
    <property type="project" value="UniProtKB-SubCell"/>
</dbReference>
<evidence type="ECO:0000256" key="4">
    <source>
        <dbReference type="SAM" id="Phobius"/>
    </source>
</evidence>
<comment type="subcellular location">
    <subcellularLocation>
        <location evidence="1">Cell membrane</location>
        <topology evidence="1">Peripheral membrane protein</topology>
        <orientation evidence="1">Cytoplasmic side</orientation>
    </subcellularLocation>
</comment>
<dbReference type="PROSITE" id="PS50088">
    <property type="entry name" value="ANK_REPEAT"/>
    <property type="match status" value="1"/>
</dbReference>
<keyword evidence="4" id="KW-0472">Membrane</keyword>
<dbReference type="PROSITE" id="PS50297">
    <property type="entry name" value="ANK_REP_REGION"/>
    <property type="match status" value="1"/>
</dbReference>
<gene>
    <name evidence="6" type="primary">Vigan.01G528200</name>
    <name evidence="6" type="ORF">VIGAN_01528200</name>
</gene>
<dbReference type="Pfam" id="PF13962">
    <property type="entry name" value="PGG"/>
    <property type="match status" value="1"/>
</dbReference>
<evidence type="ECO:0000313" key="7">
    <source>
        <dbReference type="Proteomes" id="UP000291084"/>
    </source>
</evidence>
<evidence type="ECO:0000256" key="3">
    <source>
        <dbReference type="SAM" id="MobiDB-lite"/>
    </source>
</evidence>
<dbReference type="InterPro" id="IPR002110">
    <property type="entry name" value="Ankyrin_rpt"/>
</dbReference>
<dbReference type="EMBL" id="AP015034">
    <property type="protein sequence ID" value="BAT77186.1"/>
    <property type="molecule type" value="Genomic_DNA"/>
</dbReference>
<feature type="transmembrane region" description="Helical" evidence="4">
    <location>
        <begin position="545"/>
        <end position="564"/>
    </location>
</feature>
<name>A0A0S3R901_PHAAN</name>
<keyword evidence="7" id="KW-1185">Reference proteome</keyword>
<dbReference type="InterPro" id="IPR036770">
    <property type="entry name" value="Ankyrin_rpt-contain_sf"/>
</dbReference>
<dbReference type="PANTHER" id="PTHR24177">
    <property type="entry name" value="CASKIN"/>
    <property type="match status" value="1"/>
</dbReference>
<evidence type="ECO:0000313" key="6">
    <source>
        <dbReference type="EMBL" id="BAT77186.1"/>
    </source>
</evidence>
<dbReference type="InterPro" id="IPR026961">
    <property type="entry name" value="PGG_dom"/>
</dbReference>
<dbReference type="PANTHER" id="PTHR24177:SF470">
    <property type="entry name" value="ANKYRIN REPEAT PROTEIN"/>
    <property type="match status" value="1"/>
</dbReference>
<proteinExistence type="predicted"/>
<keyword evidence="4" id="KW-1133">Transmembrane helix</keyword>
<evidence type="ECO:0000259" key="5">
    <source>
        <dbReference type="Pfam" id="PF13962"/>
    </source>
</evidence>
<feature type="transmembrane region" description="Helical" evidence="4">
    <location>
        <begin position="309"/>
        <end position="332"/>
    </location>
</feature>
<dbReference type="OrthoDB" id="20727at2759"/>
<protein>
    <recommendedName>
        <fullName evidence="5">PGG domain-containing protein</fullName>
    </recommendedName>
</protein>
<organism evidence="6 7">
    <name type="scientific">Vigna angularis var. angularis</name>
    <dbReference type="NCBI Taxonomy" id="157739"/>
    <lineage>
        <taxon>Eukaryota</taxon>
        <taxon>Viridiplantae</taxon>
        <taxon>Streptophyta</taxon>
        <taxon>Embryophyta</taxon>
        <taxon>Tracheophyta</taxon>
        <taxon>Spermatophyta</taxon>
        <taxon>Magnoliopsida</taxon>
        <taxon>eudicotyledons</taxon>
        <taxon>Gunneridae</taxon>
        <taxon>Pentapetalae</taxon>
        <taxon>rosids</taxon>
        <taxon>fabids</taxon>
        <taxon>Fabales</taxon>
        <taxon>Fabaceae</taxon>
        <taxon>Papilionoideae</taxon>
        <taxon>50 kb inversion clade</taxon>
        <taxon>NPAAA clade</taxon>
        <taxon>indigoferoid/millettioid clade</taxon>
        <taxon>Phaseoleae</taxon>
        <taxon>Vigna</taxon>
    </lineage>
</organism>
<feature type="transmembrane region" description="Helical" evidence="4">
    <location>
        <begin position="584"/>
        <end position="604"/>
    </location>
</feature>
<evidence type="ECO:0000256" key="1">
    <source>
        <dbReference type="ARBA" id="ARBA00004413"/>
    </source>
</evidence>
<dbReference type="SUPFAM" id="SSF48403">
    <property type="entry name" value="Ankyrin repeat"/>
    <property type="match status" value="1"/>
</dbReference>
<feature type="transmembrane region" description="Helical" evidence="4">
    <location>
        <begin position="624"/>
        <end position="647"/>
    </location>
</feature>
<dbReference type="SMART" id="SM00248">
    <property type="entry name" value="ANK"/>
    <property type="match status" value="6"/>
</dbReference>